<keyword evidence="1" id="KW-0812">Transmembrane</keyword>
<feature type="transmembrane region" description="Helical" evidence="1">
    <location>
        <begin position="235"/>
        <end position="253"/>
    </location>
</feature>
<sequence length="331" mass="32129">MSPSHSPTRRILAVCLAAPVLVALALWAFAWPAARLAPRDLPLGVAGPAAATAPLEQRLADHHGAFELHHYADADEARTAIEHREVYGALVVTPAGPELLTASAAGPAAAQLLQTAAAAQSPGGTPVPVTDVVPAPSADPRGAVLGAGLLPLVLAGVAAGALVTVLGLRGGRAVAALAGAAVLAGLVAVAVAHGWLGALTGGWGAEAGVLALTVLAVGATVAGTAALVGPAGIGLGALVMVLLGNPFSGVVSAPELLPAPVGAIGQQLPPGAGGTLLRSVSYFDGAGAGRPLLTLTLWALLGLAALVLAGTRRPRPAATTAPTTPAEPALT</sequence>
<proteinExistence type="predicted"/>
<evidence type="ECO:0000313" key="2">
    <source>
        <dbReference type="EMBL" id="XCM79092.1"/>
    </source>
</evidence>
<organism evidence="2">
    <name type="scientific">Kitasatospora camelliae</name>
    <dbReference type="NCBI Taxonomy" id="3156397"/>
    <lineage>
        <taxon>Bacteria</taxon>
        <taxon>Bacillati</taxon>
        <taxon>Actinomycetota</taxon>
        <taxon>Actinomycetes</taxon>
        <taxon>Kitasatosporales</taxon>
        <taxon>Streptomycetaceae</taxon>
        <taxon>Kitasatospora</taxon>
    </lineage>
</organism>
<accession>A0AAU8JS38</accession>
<feature type="transmembrane region" description="Helical" evidence="1">
    <location>
        <begin position="208"/>
        <end position="228"/>
    </location>
</feature>
<gene>
    <name evidence="2" type="ORF">ABWK59_09210</name>
</gene>
<reference evidence="2" key="1">
    <citation type="submission" date="2024-06" db="EMBL/GenBank/DDBJ databases">
        <title>The genome sequences of Kitasatospora sp. strain HUAS MG31.</title>
        <authorList>
            <person name="Mo P."/>
        </authorList>
    </citation>
    <scope>NUCLEOTIDE SEQUENCE</scope>
    <source>
        <strain evidence="2">HUAS MG31</strain>
    </source>
</reference>
<keyword evidence="1" id="KW-1133">Transmembrane helix</keyword>
<dbReference type="EMBL" id="CP159872">
    <property type="protein sequence ID" value="XCM79092.1"/>
    <property type="molecule type" value="Genomic_DNA"/>
</dbReference>
<dbReference type="KEGG" id="kcm:ABWK59_09210"/>
<name>A0AAU8JS38_9ACTN</name>
<dbReference type="RefSeq" id="WP_354639480.1">
    <property type="nucleotide sequence ID" value="NZ_CP159872.1"/>
</dbReference>
<feature type="transmembrane region" description="Helical" evidence="1">
    <location>
        <begin position="173"/>
        <end position="196"/>
    </location>
</feature>
<feature type="transmembrane region" description="Helical" evidence="1">
    <location>
        <begin position="143"/>
        <end position="166"/>
    </location>
</feature>
<protein>
    <submittedName>
        <fullName evidence="2">ABC transporter permease</fullName>
    </submittedName>
</protein>
<evidence type="ECO:0000256" key="1">
    <source>
        <dbReference type="SAM" id="Phobius"/>
    </source>
</evidence>
<keyword evidence="1" id="KW-0472">Membrane</keyword>
<feature type="transmembrane region" description="Helical" evidence="1">
    <location>
        <begin position="292"/>
        <end position="309"/>
    </location>
</feature>
<dbReference type="AlphaFoldDB" id="A0AAU8JS38"/>